<proteinExistence type="predicted"/>
<protein>
    <submittedName>
        <fullName evidence="2">Uncharacterized protein</fullName>
    </submittedName>
</protein>
<reference evidence="2" key="1">
    <citation type="journal article" date="2020" name="Nature">
        <title>Giant virus diversity and host interactions through global metagenomics.</title>
        <authorList>
            <person name="Schulz F."/>
            <person name="Roux S."/>
            <person name="Paez-Espino D."/>
            <person name="Jungbluth S."/>
            <person name="Walsh D.A."/>
            <person name="Denef V.J."/>
            <person name="McMahon K.D."/>
            <person name="Konstantinidis K.T."/>
            <person name="Eloe-Fadrosh E.A."/>
            <person name="Kyrpides N.C."/>
            <person name="Woyke T."/>
        </authorList>
    </citation>
    <scope>NUCLEOTIDE SEQUENCE</scope>
    <source>
        <strain evidence="2">GVMAG-M-3300026093-6</strain>
    </source>
</reference>
<dbReference type="AlphaFoldDB" id="A0A6C0JG17"/>
<evidence type="ECO:0000313" key="2">
    <source>
        <dbReference type="EMBL" id="QHU03397.1"/>
    </source>
</evidence>
<keyword evidence="1" id="KW-0472">Membrane</keyword>
<accession>A0A6C0JG17</accession>
<dbReference type="EMBL" id="MN740376">
    <property type="protein sequence ID" value="QHU03397.1"/>
    <property type="molecule type" value="Genomic_DNA"/>
</dbReference>
<keyword evidence="1" id="KW-1133">Transmembrane helix</keyword>
<organism evidence="2">
    <name type="scientific">viral metagenome</name>
    <dbReference type="NCBI Taxonomy" id="1070528"/>
    <lineage>
        <taxon>unclassified sequences</taxon>
        <taxon>metagenomes</taxon>
        <taxon>organismal metagenomes</taxon>
    </lineage>
</organism>
<evidence type="ECO:0000256" key="1">
    <source>
        <dbReference type="SAM" id="Phobius"/>
    </source>
</evidence>
<feature type="transmembrane region" description="Helical" evidence="1">
    <location>
        <begin position="68"/>
        <end position="87"/>
    </location>
</feature>
<name>A0A6C0JG17_9ZZZZ</name>
<feature type="transmembrane region" description="Helical" evidence="1">
    <location>
        <begin position="34"/>
        <end position="56"/>
    </location>
</feature>
<sequence>MNSFNENFSDKNKALDQHSKEYKEFNVKKNWSHWLQVTTLCIIKFLITAIAAWLFWECNAKSNLILRVLMLGIVISFPEFYILYYAIYRTYLGNKCPI</sequence>
<keyword evidence="1" id="KW-0812">Transmembrane</keyword>